<feature type="transmembrane region" description="Helical" evidence="8">
    <location>
        <begin position="87"/>
        <end position="109"/>
    </location>
</feature>
<evidence type="ECO:0000256" key="2">
    <source>
        <dbReference type="ARBA" id="ARBA00010110"/>
    </source>
</evidence>
<keyword evidence="6 8" id="KW-1133">Transmembrane helix</keyword>
<comment type="similarity">
    <text evidence="2">Belongs to the arsenical resistance-3 (ACR3) (TC 2.A.59) family.</text>
</comment>
<keyword evidence="10" id="KW-1185">Reference proteome</keyword>
<gene>
    <name evidence="9" type="ORF">E8K88_04135</name>
</gene>
<feature type="transmembrane region" description="Helical" evidence="8">
    <location>
        <begin position="246"/>
        <end position="268"/>
    </location>
</feature>
<dbReference type="GO" id="GO:0015105">
    <property type="term" value="F:arsenite transmembrane transporter activity"/>
    <property type="evidence" value="ECO:0007669"/>
    <property type="project" value="TreeGrafter"/>
</dbReference>
<feature type="transmembrane region" description="Helical" evidence="8">
    <location>
        <begin position="115"/>
        <end position="133"/>
    </location>
</feature>
<keyword evidence="7 8" id="KW-0472">Membrane</keyword>
<evidence type="ECO:0000256" key="3">
    <source>
        <dbReference type="ARBA" id="ARBA00022448"/>
    </source>
</evidence>
<feature type="transmembrane region" description="Helical" evidence="8">
    <location>
        <begin position="177"/>
        <end position="200"/>
    </location>
</feature>
<dbReference type="EMBL" id="SSWX01000004">
    <property type="protein sequence ID" value="THJ35194.1"/>
    <property type="molecule type" value="Genomic_DNA"/>
</dbReference>
<dbReference type="OrthoDB" id="3254016at2"/>
<evidence type="ECO:0000256" key="1">
    <source>
        <dbReference type="ARBA" id="ARBA00004651"/>
    </source>
</evidence>
<keyword evidence="4" id="KW-1003">Cell membrane</keyword>
<dbReference type="AlphaFoldDB" id="A0A4S5BQY9"/>
<feature type="transmembrane region" description="Helical" evidence="8">
    <location>
        <begin position="30"/>
        <end position="51"/>
    </location>
</feature>
<keyword evidence="3" id="KW-0813">Transport</keyword>
<evidence type="ECO:0000313" key="10">
    <source>
        <dbReference type="Proteomes" id="UP000306236"/>
    </source>
</evidence>
<organism evidence="9 10">
    <name type="scientific">Lampropedia aestuarii</name>
    <dbReference type="NCBI Taxonomy" id="2562762"/>
    <lineage>
        <taxon>Bacteria</taxon>
        <taxon>Pseudomonadati</taxon>
        <taxon>Pseudomonadota</taxon>
        <taxon>Betaproteobacteria</taxon>
        <taxon>Burkholderiales</taxon>
        <taxon>Comamonadaceae</taxon>
        <taxon>Lampropedia</taxon>
    </lineage>
</organism>
<dbReference type="Proteomes" id="UP000306236">
    <property type="component" value="Unassembled WGS sequence"/>
</dbReference>
<evidence type="ECO:0000256" key="6">
    <source>
        <dbReference type="ARBA" id="ARBA00022989"/>
    </source>
</evidence>
<comment type="caution">
    <text evidence="9">The sequence shown here is derived from an EMBL/GenBank/DDBJ whole genome shotgun (WGS) entry which is preliminary data.</text>
</comment>
<dbReference type="PANTHER" id="PTHR43057:SF1">
    <property type="entry name" value="ARSENICAL-RESISTANCE PROTEIN 3"/>
    <property type="match status" value="1"/>
</dbReference>
<protein>
    <submittedName>
        <fullName evidence="9">Arsenic resistance protein</fullName>
    </submittedName>
</protein>
<evidence type="ECO:0000256" key="7">
    <source>
        <dbReference type="ARBA" id="ARBA00023136"/>
    </source>
</evidence>
<feature type="transmembrane region" description="Helical" evidence="8">
    <location>
        <begin position="280"/>
        <end position="301"/>
    </location>
</feature>
<comment type="subcellular location">
    <subcellularLocation>
        <location evidence="1">Cell membrane</location>
        <topology evidence="1">Multi-pass membrane protein</topology>
    </subcellularLocation>
</comment>
<name>A0A4S5BQY9_9BURK</name>
<proteinExistence type="inferred from homology"/>
<dbReference type="GO" id="GO:0015297">
    <property type="term" value="F:antiporter activity"/>
    <property type="evidence" value="ECO:0007669"/>
    <property type="project" value="InterPro"/>
</dbReference>
<dbReference type="GO" id="GO:0015104">
    <property type="term" value="F:antimonite transmembrane transporter activity"/>
    <property type="evidence" value="ECO:0007669"/>
    <property type="project" value="TreeGrafter"/>
</dbReference>
<evidence type="ECO:0000256" key="4">
    <source>
        <dbReference type="ARBA" id="ARBA00022475"/>
    </source>
</evidence>
<evidence type="ECO:0000256" key="8">
    <source>
        <dbReference type="SAM" id="Phobius"/>
    </source>
</evidence>
<feature type="transmembrane region" description="Helical" evidence="8">
    <location>
        <begin position="220"/>
        <end position="240"/>
    </location>
</feature>
<dbReference type="PANTHER" id="PTHR43057">
    <property type="entry name" value="ARSENITE EFFLUX TRANSPORTER"/>
    <property type="match status" value="1"/>
</dbReference>
<evidence type="ECO:0000313" key="9">
    <source>
        <dbReference type="EMBL" id="THJ35194.1"/>
    </source>
</evidence>
<sequence length="334" mass="36107">MFFLKMSVRKVLIGSDNAGMQREVLEKNQVWIYLAAIAIGWGAARLAPGAAQWAEPLLWPALALLLLATFAQTPLRQLPTVLAKRRLLAALLLGNFVVVPLLVACLLPLAGAHAAVQLGVVLVLCVPCTDWFITFTQMAKGDTHAAIAWTPLALLLQLALLPLYVWAMLDASMADGLWQTSVLLAALGLIVLPLLLAWLLQWQASQRPALQTAVDRMAWWPVPMLAVVIALIAASQAQALQAAPQVMLQPMLVFVLYAALACVLAWVVSRWLKLGRAQSLTVLMSLATRNSFVMLPIALALGQGMELAASVIVLQSVVELLAMMGLLAVLARRR</sequence>
<accession>A0A4S5BQY9</accession>
<dbReference type="InterPro" id="IPR038770">
    <property type="entry name" value="Na+/solute_symporter_sf"/>
</dbReference>
<feature type="transmembrane region" description="Helical" evidence="8">
    <location>
        <begin position="307"/>
        <end position="331"/>
    </location>
</feature>
<dbReference type="Pfam" id="PF01758">
    <property type="entry name" value="SBF"/>
    <property type="match status" value="1"/>
</dbReference>
<keyword evidence="5 8" id="KW-0812">Transmembrane</keyword>
<reference evidence="9 10" key="1">
    <citation type="submission" date="2019-04" db="EMBL/GenBank/DDBJ databases">
        <title>Lampropedia sp YIM MLB12 draf genome.</title>
        <authorList>
            <person name="Wang Y.-X."/>
        </authorList>
    </citation>
    <scope>NUCLEOTIDE SEQUENCE [LARGE SCALE GENOMIC DNA]</scope>
    <source>
        <strain evidence="9 10">YIM MLB12</strain>
    </source>
</reference>
<dbReference type="InterPro" id="IPR004706">
    <property type="entry name" value="Arsenical-R_Acr3"/>
</dbReference>
<feature type="transmembrane region" description="Helical" evidence="8">
    <location>
        <begin position="145"/>
        <end position="165"/>
    </location>
</feature>
<evidence type="ECO:0000256" key="5">
    <source>
        <dbReference type="ARBA" id="ARBA00022692"/>
    </source>
</evidence>
<dbReference type="Gene3D" id="1.20.1530.20">
    <property type="match status" value="1"/>
</dbReference>
<dbReference type="GO" id="GO:0005886">
    <property type="term" value="C:plasma membrane"/>
    <property type="evidence" value="ECO:0007669"/>
    <property type="project" value="UniProtKB-SubCell"/>
</dbReference>
<dbReference type="InterPro" id="IPR002657">
    <property type="entry name" value="BilAc:Na_symport/Acr3"/>
</dbReference>
<feature type="transmembrane region" description="Helical" evidence="8">
    <location>
        <begin position="57"/>
        <end position="75"/>
    </location>
</feature>